<gene>
    <name evidence="7" type="ORF">EJC50_27610</name>
</gene>
<evidence type="ECO:0000256" key="1">
    <source>
        <dbReference type="ARBA" id="ARBA00010688"/>
    </source>
</evidence>
<dbReference type="CDD" id="cd01166">
    <property type="entry name" value="KdgK"/>
    <property type="match status" value="1"/>
</dbReference>
<protein>
    <submittedName>
        <fullName evidence="7">Sugar kinase</fullName>
    </submittedName>
</protein>
<dbReference type="EMBL" id="CP034437">
    <property type="protein sequence ID" value="AZN43044.1"/>
    <property type="molecule type" value="Genomic_DNA"/>
</dbReference>
<proteinExistence type="inferred from homology"/>
<dbReference type="SUPFAM" id="SSF53613">
    <property type="entry name" value="Ribokinase-like"/>
    <property type="match status" value="1"/>
</dbReference>
<dbReference type="InterPro" id="IPR002173">
    <property type="entry name" value="Carboh/pur_kinase_PfkB_CS"/>
</dbReference>
<dbReference type="PROSITE" id="PS00584">
    <property type="entry name" value="PFKB_KINASES_2"/>
    <property type="match status" value="1"/>
</dbReference>
<dbReference type="Pfam" id="PF00294">
    <property type="entry name" value="PfkB"/>
    <property type="match status" value="1"/>
</dbReference>
<dbReference type="InterPro" id="IPR011611">
    <property type="entry name" value="PfkB_dom"/>
</dbReference>
<reference evidence="8" key="1">
    <citation type="submission" date="2018-12" db="EMBL/GenBank/DDBJ databases">
        <title>Genome sequence of Peanibacillus sp.</title>
        <authorList>
            <person name="Subramani G."/>
            <person name="Srinivasan S."/>
            <person name="Kim M.K."/>
        </authorList>
    </citation>
    <scope>NUCLEOTIDE SEQUENCE [LARGE SCALE GENOMIC DNA]</scope>
    <source>
        <strain evidence="8">18JY67-1</strain>
    </source>
</reference>
<evidence type="ECO:0000256" key="4">
    <source>
        <dbReference type="ARBA" id="ARBA00022777"/>
    </source>
</evidence>
<dbReference type="AlphaFoldDB" id="A0A3S9ABF7"/>
<dbReference type="PANTHER" id="PTHR43085:SF1">
    <property type="entry name" value="PSEUDOURIDINE KINASE-RELATED"/>
    <property type="match status" value="1"/>
</dbReference>
<keyword evidence="4 7" id="KW-0418">Kinase</keyword>
<comment type="similarity">
    <text evidence="1">Belongs to the carbohydrate kinase PfkB family.</text>
</comment>
<organism evidence="7 8">
    <name type="scientific">Paenibacillus albus</name>
    <dbReference type="NCBI Taxonomy" id="2495582"/>
    <lineage>
        <taxon>Bacteria</taxon>
        <taxon>Bacillati</taxon>
        <taxon>Bacillota</taxon>
        <taxon>Bacilli</taxon>
        <taxon>Bacillales</taxon>
        <taxon>Paenibacillaceae</taxon>
        <taxon>Paenibacillus</taxon>
    </lineage>
</organism>
<keyword evidence="5" id="KW-0067">ATP-binding</keyword>
<dbReference type="GO" id="GO:0016301">
    <property type="term" value="F:kinase activity"/>
    <property type="evidence" value="ECO:0007669"/>
    <property type="project" value="UniProtKB-KW"/>
</dbReference>
<dbReference type="PANTHER" id="PTHR43085">
    <property type="entry name" value="HEXOKINASE FAMILY MEMBER"/>
    <property type="match status" value="1"/>
</dbReference>
<dbReference type="OrthoDB" id="9813569at2"/>
<dbReference type="RefSeq" id="WP_126019256.1">
    <property type="nucleotide sequence ID" value="NZ_CP034437.1"/>
</dbReference>
<dbReference type="Gene3D" id="3.40.1190.20">
    <property type="match status" value="1"/>
</dbReference>
<dbReference type="KEGG" id="palb:EJC50_27610"/>
<dbReference type="InterPro" id="IPR029056">
    <property type="entry name" value="Ribokinase-like"/>
</dbReference>
<keyword evidence="8" id="KW-1185">Reference proteome</keyword>
<name>A0A3S9ABF7_9BACL</name>
<dbReference type="InterPro" id="IPR050306">
    <property type="entry name" value="PfkB_Carbo_kinase"/>
</dbReference>
<feature type="domain" description="Carbohydrate kinase PfkB" evidence="6">
    <location>
        <begin position="11"/>
        <end position="299"/>
    </location>
</feature>
<evidence type="ECO:0000256" key="5">
    <source>
        <dbReference type="ARBA" id="ARBA00022840"/>
    </source>
</evidence>
<evidence type="ECO:0000313" key="8">
    <source>
        <dbReference type="Proteomes" id="UP000272528"/>
    </source>
</evidence>
<accession>A0A3S9ABF7</accession>
<evidence type="ECO:0000256" key="2">
    <source>
        <dbReference type="ARBA" id="ARBA00022679"/>
    </source>
</evidence>
<keyword evidence="3" id="KW-0547">Nucleotide-binding</keyword>
<evidence type="ECO:0000313" key="7">
    <source>
        <dbReference type="EMBL" id="AZN43044.1"/>
    </source>
</evidence>
<keyword evidence="2" id="KW-0808">Transferase</keyword>
<evidence type="ECO:0000259" key="6">
    <source>
        <dbReference type="Pfam" id="PF00294"/>
    </source>
</evidence>
<sequence length="319" mass="33939">MMSNSAQSGSKVIVIGELNVDLIFADSNIRPEPNREKLVRDFRLALGSSSAIAAAGLAGLGLEVAFVSIVGDDEFGHFCLKELARLGVDVTHVAVDRSVRTGVTLSLTDGHDRSLLTYMGSIGSVTPALVPAELFREAAHVHFGSYFLQDAMRPHWLEVFKLAKACGLTTSFDAGWDPAEHWDRERLAALLAYTDWFIPSEEEALRVFEAGAVDELPERLPAERGAVIVKCGSAGSVGLFADGRVEYAPPFSVQPVDTTGAGDSFNAGFIASKLRGGTDREALEYANACGALSTLAIGGAGAVSLEGLARFWPEGRRPA</sequence>
<dbReference type="GO" id="GO:0005524">
    <property type="term" value="F:ATP binding"/>
    <property type="evidence" value="ECO:0007669"/>
    <property type="project" value="UniProtKB-KW"/>
</dbReference>
<dbReference type="Proteomes" id="UP000272528">
    <property type="component" value="Chromosome"/>
</dbReference>
<evidence type="ECO:0000256" key="3">
    <source>
        <dbReference type="ARBA" id="ARBA00022741"/>
    </source>
</evidence>